<dbReference type="SUPFAM" id="SSF53474">
    <property type="entry name" value="alpha/beta-Hydrolases"/>
    <property type="match status" value="1"/>
</dbReference>
<evidence type="ECO:0000313" key="6">
    <source>
        <dbReference type="EMBL" id="PSN71613.1"/>
    </source>
</evidence>
<name>A0A2T2P1U8_CORCC</name>
<sequence length="350" mass="39144">MASLRLSSTIHLRHPDYSASSSRPDRTYIIYHVSGNPGLIEYYRTFLTHLYGLLAPQLPSTELQVFGRDLSGFEVNGQPKALGNPISNPPYGLQAQIQHAEQALTELVARAKAEGARDVRVILMGHSVGAYIVLELVRRLRESAARNAPQSSVRIVGAVCLTPTVTHIAKSSSGVKASWLLEKKHFSLLASMLAKAITLFIPTAMLALLIRAVMRFPADSARITAEFVKSNTGVRQALYMAGDEMREITHDAWDDEIWGAAHASDHPHPRPTLRFLFAKSDHWVADETRDELIKARAATKYAESERYWRPVMEVEEQGMPHAFCIKHSISVAERVCEYMKDIVEIDMTRE</sequence>
<dbReference type="PANTHER" id="PTHR13390:SF0">
    <property type="entry name" value="LIPID DROPLET-ASSOCIATED HYDROLASE"/>
    <property type="match status" value="1"/>
</dbReference>
<feature type="transmembrane region" description="Helical" evidence="5">
    <location>
        <begin position="186"/>
        <end position="210"/>
    </location>
</feature>
<dbReference type="EMBL" id="KZ678131">
    <property type="protein sequence ID" value="PSN71613.1"/>
    <property type="molecule type" value="Genomic_DNA"/>
</dbReference>
<dbReference type="Pfam" id="PF10230">
    <property type="entry name" value="LIDHydrolase"/>
    <property type="match status" value="1"/>
</dbReference>
<dbReference type="Gene3D" id="3.40.50.1820">
    <property type="entry name" value="alpha/beta hydrolase"/>
    <property type="match status" value="1"/>
</dbReference>
<evidence type="ECO:0000313" key="7">
    <source>
        <dbReference type="Proteomes" id="UP000240883"/>
    </source>
</evidence>
<dbReference type="OrthoDB" id="448051at2759"/>
<keyword evidence="5" id="KW-0812">Transmembrane</keyword>
<evidence type="ECO:0000256" key="2">
    <source>
        <dbReference type="ARBA" id="ARBA00008300"/>
    </source>
</evidence>
<dbReference type="PANTHER" id="PTHR13390">
    <property type="entry name" value="LIPASE"/>
    <property type="match status" value="1"/>
</dbReference>
<evidence type="ECO:0000256" key="3">
    <source>
        <dbReference type="ARBA" id="ARBA00022677"/>
    </source>
</evidence>
<accession>A0A2T2P1U8</accession>
<protein>
    <submittedName>
        <fullName evidence="6">Uncharacterized protein</fullName>
    </submittedName>
</protein>
<evidence type="ECO:0000256" key="4">
    <source>
        <dbReference type="ARBA" id="ARBA00022801"/>
    </source>
</evidence>
<keyword evidence="5" id="KW-0472">Membrane</keyword>
<dbReference type="InterPro" id="IPR019363">
    <property type="entry name" value="LDAH"/>
</dbReference>
<dbReference type="AlphaFoldDB" id="A0A2T2P1U8"/>
<dbReference type="STRING" id="1448308.A0A2T2P1U8"/>
<dbReference type="GO" id="GO:0005811">
    <property type="term" value="C:lipid droplet"/>
    <property type="evidence" value="ECO:0007669"/>
    <property type="project" value="UniProtKB-SubCell"/>
</dbReference>
<organism evidence="6 7">
    <name type="scientific">Corynespora cassiicola Philippines</name>
    <dbReference type="NCBI Taxonomy" id="1448308"/>
    <lineage>
        <taxon>Eukaryota</taxon>
        <taxon>Fungi</taxon>
        <taxon>Dikarya</taxon>
        <taxon>Ascomycota</taxon>
        <taxon>Pezizomycotina</taxon>
        <taxon>Dothideomycetes</taxon>
        <taxon>Pleosporomycetidae</taxon>
        <taxon>Pleosporales</taxon>
        <taxon>Corynesporascaceae</taxon>
        <taxon>Corynespora</taxon>
    </lineage>
</organism>
<gene>
    <name evidence="6" type="ORF">BS50DRAFT_570941</name>
</gene>
<keyword evidence="5" id="KW-1133">Transmembrane helix</keyword>
<reference evidence="6 7" key="1">
    <citation type="journal article" date="2018" name="Front. Microbiol.">
        <title>Genome-Wide Analysis of Corynespora cassiicola Leaf Fall Disease Putative Effectors.</title>
        <authorList>
            <person name="Lopez D."/>
            <person name="Ribeiro S."/>
            <person name="Label P."/>
            <person name="Fumanal B."/>
            <person name="Venisse J.S."/>
            <person name="Kohler A."/>
            <person name="de Oliveira R.R."/>
            <person name="Labutti K."/>
            <person name="Lipzen A."/>
            <person name="Lail K."/>
            <person name="Bauer D."/>
            <person name="Ohm R.A."/>
            <person name="Barry K.W."/>
            <person name="Spatafora J."/>
            <person name="Grigoriev I.V."/>
            <person name="Martin F.M."/>
            <person name="Pujade-Renaud V."/>
        </authorList>
    </citation>
    <scope>NUCLEOTIDE SEQUENCE [LARGE SCALE GENOMIC DNA]</scope>
    <source>
        <strain evidence="6 7">Philippines</strain>
    </source>
</reference>
<evidence type="ECO:0000256" key="1">
    <source>
        <dbReference type="ARBA" id="ARBA00004502"/>
    </source>
</evidence>
<dbReference type="GO" id="GO:0016298">
    <property type="term" value="F:lipase activity"/>
    <property type="evidence" value="ECO:0007669"/>
    <property type="project" value="InterPro"/>
</dbReference>
<keyword evidence="7" id="KW-1185">Reference proteome</keyword>
<comment type="similarity">
    <text evidence="2">Belongs to the AB hydrolase superfamily. LDAH family.</text>
</comment>
<keyword evidence="4" id="KW-0378">Hydrolase</keyword>
<evidence type="ECO:0000256" key="5">
    <source>
        <dbReference type="SAM" id="Phobius"/>
    </source>
</evidence>
<dbReference type="Proteomes" id="UP000240883">
    <property type="component" value="Unassembled WGS sequence"/>
</dbReference>
<keyword evidence="3" id="KW-0551">Lipid droplet</keyword>
<comment type="subcellular location">
    <subcellularLocation>
        <location evidence="1">Lipid droplet</location>
    </subcellularLocation>
</comment>
<dbReference type="GO" id="GO:0019915">
    <property type="term" value="P:lipid storage"/>
    <property type="evidence" value="ECO:0007669"/>
    <property type="project" value="InterPro"/>
</dbReference>
<proteinExistence type="inferred from homology"/>
<dbReference type="InterPro" id="IPR029058">
    <property type="entry name" value="AB_hydrolase_fold"/>
</dbReference>